<evidence type="ECO:0000256" key="4">
    <source>
        <dbReference type="ARBA" id="ARBA00022827"/>
    </source>
</evidence>
<dbReference type="Gene3D" id="2.40.110.10">
    <property type="entry name" value="Butyryl-CoA Dehydrogenase, subunit A, domain 2"/>
    <property type="match status" value="1"/>
</dbReference>
<dbReference type="InterPro" id="IPR046373">
    <property type="entry name" value="Acyl-CoA_Oxase/DH_mid-dom_sf"/>
</dbReference>
<dbReference type="EMBL" id="JAUSUL010000001">
    <property type="protein sequence ID" value="MDQ0314588.1"/>
    <property type="molecule type" value="Genomic_DNA"/>
</dbReference>
<comment type="similarity">
    <text evidence="2 6">Belongs to the acyl-CoA dehydrogenase family.</text>
</comment>
<evidence type="ECO:0000256" key="6">
    <source>
        <dbReference type="RuleBase" id="RU362125"/>
    </source>
</evidence>
<dbReference type="InterPro" id="IPR037069">
    <property type="entry name" value="AcylCoA_DH/ox_N_sf"/>
</dbReference>
<dbReference type="SUPFAM" id="SSF47203">
    <property type="entry name" value="Acyl-CoA dehydrogenase C-terminal domain-like"/>
    <property type="match status" value="1"/>
</dbReference>
<evidence type="ECO:0000259" key="7">
    <source>
        <dbReference type="Pfam" id="PF00441"/>
    </source>
</evidence>
<dbReference type="GO" id="GO:0003995">
    <property type="term" value="F:acyl-CoA dehydrogenase activity"/>
    <property type="evidence" value="ECO:0007669"/>
    <property type="project" value="TreeGrafter"/>
</dbReference>
<accession>A0AAE3VM51</accession>
<dbReference type="InterPro" id="IPR006091">
    <property type="entry name" value="Acyl-CoA_Oxase/DH_mid-dom"/>
</dbReference>
<gene>
    <name evidence="10" type="ORF">J2S73_001025</name>
</gene>
<keyword evidence="3 6" id="KW-0285">Flavoprotein</keyword>
<comment type="caution">
    <text evidence="10">The sequence shown here is derived from an EMBL/GenBank/DDBJ whole genome shotgun (WGS) entry which is preliminary data.</text>
</comment>
<dbReference type="Gene3D" id="1.10.540.10">
    <property type="entry name" value="Acyl-CoA dehydrogenase/oxidase, N-terminal domain"/>
    <property type="match status" value="1"/>
</dbReference>
<reference evidence="10" key="1">
    <citation type="submission" date="2023-07" db="EMBL/GenBank/DDBJ databases">
        <title>Genomic Encyclopedia of Type Strains, Phase IV (KMG-IV): sequencing the most valuable type-strain genomes for metagenomic binning, comparative biology and taxonomic classification.</title>
        <authorList>
            <person name="Goeker M."/>
        </authorList>
    </citation>
    <scope>NUCLEOTIDE SEQUENCE</scope>
    <source>
        <strain evidence="10">DSM 21202</strain>
    </source>
</reference>
<organism evidence="10 11">
    <name type="scientific">Amorphus orientalis</name>
    <dbReference type="NCBI Taxonomy" id="649198"/>
    <lineage>
        <taxon>Bacteria</taxon>
        <taxon>Pseudomonadati</taxon>
        <taxon>Pseudomonadota</taxon>
        <taxon>Alphaproteobacteria</taxon>
        <taxon>Hyphomicrobiales</taxon>
        <taxon>Amorphaceae</taxon>
        <taxon>Amorphus</taxon>
    </lineage>
</organism>
<evidence type="ECO:0000256" key="5">
    <source>
        <dbReference type="ARBA" id="ARBA00023002"/>
    </source>
</evidence>
<name>A0AAE3VM51_9HYPH</name>
<evidence type="ECO:0000256" key="1">
    <source>
        <dbReference type="ARBA" id="ARBA00001974"/>
    </source>
</evidence>
<dbReference type="SUPFAM" id="SSF56645">
    <property type="entry name" value="Acyl-CoA dehydrogenase NM domain-like"/>
    <property type="match status" value="1"/>
</dbReference>
<dbReference type="InterPro" id="IPR036250">
    <property type="entry name" value="AcylCo_DH-like_C"/>
</dbReference>
<feature type="domain" description="Acyl-CoA dehydrogenase/oxidase C-terminal" evidence="7">
    <location>
        <begin position="230"/>
        <end position="375"/>
    </location>
</feature>
<dbReference type="Gene3D" id="1.20.140.10">
    <property type="entry name" value="Butyryl-CoA Dehydrogenase, subunit A, domain 3"/>
    <property type="match status" value="1"/>
</dbReference>
<sequence length="383" mass="41129">MDLGFSDEQTLLRDSVRRLMDRHAPPEMVARHDREGTYPYDLYRAWAEAGLFALPFSEADGGLGGSVIDLAIVGEEIAYTSADFYMAYAGGVFCGLNIARKGSEAQKARFLPPLIAGDLRMAISISEADAGSDVGAMRTRAVRDGDAWVVDGTKLWSTGAGVKNTLLNVYLKTDPSVSHRKGMSLVLIDNDAPGVELKKLDMLGRTATGTYEISFDGVRIGEDRIIGGVNGGWDCILSGLQVERIVSAAGNCGAARAVVDLAADYARTRTQFGKPIGSNQAIAHMIADMQTEVAAARALMWQAAWKVSAGEDALAEISMAKLFSSETYAKVANQGMQIMGAFGYSMEFPMQRHYRDSRSATIAAGSSQMQRNLIAGLMGLKVN</sequence>
<dbReference type="FunFam" id="1.20.140.10:FF:000001">
    <property type="entry name" value="Acyl-CoA dehydrogenase"/>
    <property type="match status" value="1"/>
</dbReference>
<dbReference type="AlphaFoldDB" id="A0AAE3VM51"/>
<dbReference type="RefSeq" id="WP_306884371.1">
    <property type="nucleotide sequence ID" value="NZ_JAUSUL010000001.1"/>
</dbReference>
<keyword evidence="4 6" id="KW-0274">FAD</keyword>
<evidence type="ECO:0000259" key="8">
    <source>
        <dbReference type="Pfam" id="PF02770"/>
    </source>
</evidence>
<protein>
    <submittedName>
        <fullName evidence="10">Alkylation response protein AidB-like acyl-CoA dehydrogenase</fullName>
    </submittedName>
</protein>
<evidence type="ECO:0000313" key="11">
    <source>
        <dbReference type="Proteomes" id="UP001229244"/>
    </source>
</evidence>
<dbReference type="Pfam" id="PF00441">
    <property type="entry name" value="Acyl-CoA_dh_1"/>
    <property type="match status" value="1"/>
</dbReference>
<dbReference type="InterPro" id="IPR009075">
    <property type="entry name" value="AcylCo_DH/oxidase_C"/>
</dbReference>
<feature type="domain" description="Acyl-CoA dehydrogenase/oxidase N-terminal" evidence="9">
    <location>
        <begin position="6"/>
        <end position="118"/>
    </location>
</feature>
<dbReference type="InterPro" id="IPR009100">
    <property type="entry name" value="AcylCoA_DH/oxidase_NM_dom_sf"/>
</dbReference>
<dbReference type="PANTHER" id="PTHR43884:SF12">
    <property type="entry name" value="ISOVALERYL-COA DEHYDROGENASE, MITOCHONDRIAL-RELATED"/>
    <property type="match status" value="1"/>
</dbReference>
<proteinExistence type="inferred from homology"/>
<dbReference type="Pfam" id="PF02770">
    <property type="entry name" value="Acyl-CoA_dh_M"/>
    <property type="match status" value="1"/>
</dbReference>
<comment type="cofactor">
    <cofactor evidence="1 6">
        <name>FAD</name>
        <dbReference type="ChEBI" id="CHEBI:57692"/>
    </cofactor>
</comment>
<dbReference type="GO" id="GO:0050660">
    <property type="term" value="F:flavin adenine dinucleotide binding"/>
    <property type="evidence" value="ECO:0007669"/>
    <property type="project" value="InterPro"/>
</dbReference>
<feature type="domain" description="Acyl-CoA oxidase/dehydrogenase middle" evidence="8">
    <location>
        <begin position="122"/>
        <end position="218"/>
    </location>
</feature>
<dbReference type="Proteomes" id="UP001229244">
    <property type="component" value="Unassembled WGS sequence"/>
</dbReference>
<evidence type="ECO:0000256" key="3">
    <source>
        <dbReference type="ARBA" id="ARBA00022630"/>
    </source>
</evidence>
<evidence type="ECO:0000259" key="9">
    <source>
        <dbReference type="Pfam" id="PF02771"/>
    </source>
</evidence>
<evidence type="ECO:0000256" key="2">
    <source>
        <dbReference type="ARBA" id="ARBA00009347"/>
    </source>
</evidence>
<keyword evidence="5 6" id="KW-0560">Oxidoreductase</keyword>
<dbReference type="Pfam" id="PF02771">
    <property type="entry name" value="Acyl-CoA_dh_N"/>
    <property type="match status" value="1"/>
</dbReference>
<dbReference type="InterPro" id="IPR013786">
    <property type="entry name" value="AcylCoA_DH/ox_N"/>
</dbReference>
<dbReference type="PANTHER" id="PTHR43884">
    <property type="entry name" value="ACYL-COA DEHYDROGENASE"/>
    <property type="match status" value="1"/>
</dbReference>
<keyword evidence="11" id="KW-1185">Reference proteome</keyword>
<evidence type="ECO:0000313" key="10">
    <source>
        <dbReference type="EMBL" id="MDQ0314588.1"/>
    </source>
</evidence>